<comment type="caution">
    <text evidence="1">The sequence shown here is derived from an EMBL/GenBank/DDBJ whole genome shotgun (WGS) entry which is preliminary data.</text>
</comment>
<dbReference type="STRING" id="1121097.GCA_000428125_02316"/>
<reference evidence="1 2" key="1">
    <citation type="journal article" date="2015" name="Microbes Environ.">
        <title>Distribution and evolution of nitrogen fixation genes in the phylum bacteroidetes.</title>
        <authorList>
            <person name="Inoue J."/>
            <person name="Oshima K."/>
            <person name="Suda W."/>
            <person name="Sakamoto M."/>
            <person name="Iino T."/>
            <person name="Noda S."/>
            <person name="Hongoh Y."/>
            <person name="Hattori M."/>
            <person name="Ohkuma M."/>
        </authorList>
    </citation>
    <scope>NUCLEOTIDE SEQUENCE [LARGE SCALE GENOMIC DNA]</scope>
    <source>
        <strain evidence="1 2">JCM 15093</strain>
    </source>
</reference>
<proteinExistence type="predicted"/>
<gene>
    <name evidence="1" type="ORF">JCM15093_2726</name>
</gene>
<keyword evidence="2" id="KW-1185">Reference proteome</keyword>
<sequence>MEANYEEIKKNLPMGWQKKIADTVGCSPITVTNVLGRRSDKNMKSRYAIDVLSCAIKMAEEHKKAIDKISNQAKSL</sequence>
<dbReference type="EMBL" id="BAJS01000021">
    <property type="protein sequence ID" value="GAK37473.1"/>
    <property type="molecule type" value="Genomic_DNA"/>
</dbReference>
<evidence type="ECO:0000313" key="2">
    <source>
        <dbReference type="Proteomes" id="UP000027601"/>
    </source>
</evidence>
<evidence type="ECO:0000313" key="1">
    <source>
        <dbReference type="EMBL" id="GAK37473.1"/>
    </source>
</evidence>
<dbReference type="Proteomes" id="UP000027601">
    <property type="component" value="Unassembled WGS sequence"/>
</dbReference>
<dbReference type="OrthoDB" id="1040206at2"/>
<dbReference type="RefSeq" id="WP_024997134.1">
    <property type="nucleotide sequence ID" value="NZ_ATZI01000010.1"/>
</dbReference>
<dbReference type="AlphaFoldDB" id="A0A069D3K3"/>
<protein>
    <submittedName>
        <fullName evidence="1">Uncharacterized protein</fullName>
    </submittedName>
</protein>
<accession>A0A069D3K3</accession>
<organism evidence="1 2">
    <name type="scientific">Bacteroides graminisolvens DSM 19988 = JCM 15093</name>
    <dbReference type="NCBI Taxonomy" id="1121097"/>
    <lineage>
        <taxon>Bacteria</taxon>
        <taxon>Pseudomonadati</taxon>
        <taxon>Bacteroidota</taxon>
        <taxon>Bacteroidia</taxon>
        <taxon>Bacteroidales</taxon>
        <taxon>Bacteroidaceae</taxon>
        <taxon>Bacteroides</taxon>
    </lineage>
</organism>
<name>A0A069D3K3_9BACE</name>